<dbReference type="Pfam" id="PF02929">
    <property type="entry name" value="Bgal_small_N"/>
    <property type="match status" value="1"/>
</dbReference>
<evidence type="ECO:0000256" key="8">
    <source>
        <dbReference type="ARBA" id="ARBA00023295"/>
    </source>
</evidence>
<dbReference type="OrthoDB" id="9801077at2"/>
<comment type="catalytic activity">
    <reaction evidence="1 10">
        <text>Hydrolysis of terminal non-reducing beta-D-galactose residues in beta-D-galactosides.</text>
        <dbReference type="EC" id="3.2.1.23"/>
    </reaction>
</comment>
<dbReference type="Pfam" id="PF16353">
    <property type="entry name" value="LacZ_4"/>
    <property type="match status" value="1"/>
</dbReference>
<evidence type="ECO:0000256" key="9">
    <source>
        <dbReference type="ARBA" id="ARBA00032230"/>
    </source>
</evidence>
<dbReference type="InterPro" id="IPR017853">
    <property type="entry name" value="GH"/>
</dbReference>
<organism evidence="13 14">
    <name type="scientific">Confluentibacter flavum</name>
    <dbReference type="NCBI Taxonomy" id="1909700"/>
    <lineage>
        <taxon>Bacteria</taxon>
        <taxon>Pseudomonadati</taxon>
        <taxon>Bacteroidota</taxon>
        <taxon>Flavobacteriia</taxon>
        <taxon>Flavobacteriales</taxon>
        <taxon>Flavobacteriaceae</taxon>
        <taxon>Confluentibacter</taxon>
    </lineage>
</organism>
<keyword evidence="8 10" id="KW-0326">Glycosidase</keyword>
<keyword evidence="14" id="KW-1185">Reference proteome</keyword>
<feature type="chain" id="PRO_5014768681" description="Beta-galactosidase" evidence="11">
    <location>
        <begin position="23"/>
        <end position="1087"/>
    </location>
</feature>
<evidence type="ECO:0000313" key="14">
    <source>
        <dbReference type="Proteomes" id="UP000233435"/>
    </source>
</evidence>
<dbReference type="PRINTS" id="PR00132">
    <property type="entry name" value="GLHYDRLASE2"/>
</dbReference>
<evidence type="ECO:0000256" key="7">
    <source>
        <dbReference type="ARBA" id="ARBA00022837"/>
    </source>
</evidence>
<feature type="domain" description="Beta galactosidase small chain/" evidence="12">
    <location>
        <begin position="770"/>
        <end position="1068"/>
    </location>
</feature>
<dbReference type="RefSeq" id="WP_106658322.1">
    <property type="nucleotide sequence ID" value="NZ_PJEO01000011.1"/>
</dbReference>
<dbReference type="SUPFAM" id="SSF49785">
    <property type="entry name" value="Galactose-binding domain-like"/>
    <property type="match status" value="1"/>
</dbReference>
<comment type="subunit">
    <text evidence="4">Monomer.</text>
</comment>
<dbReference type="PROSITE" id="PS00719">
    <property type="entry name" value="GLYCOSYL_HYDROL_F2_1"/>
    <property type="match status" value="1"/>
</dbReference>
<sequence length="1087" mass="123502">MKEKRFPMVIAILFLSINAVFAQQHDWENEQVIGINKELAHSDYIPYATIDQAIADYANESPYYQCLNGTWKFHWVKSPDLRPVDFYKPNFNVNYWDTIEVPSNWQIKGYGIPIYTNITYPFVKNPPYVMTPAYVGWTNSELPNPVGSYRRDFVIPENWDEHEIYLHFAGVQSAMYVWVNGKKVGYSQGSMTPAEFNITPYLQKGDNTLAVEVYQWSDGSYLEDQDFWRLSGIFRDVYLYATPKFHVSDFFVTSELSDDFTSANLKTTLSFENKGYKGAVTVEGYLLKDGQSYQGEKPIFVKQLTASTVGKKTSELAIDTKVDYPDLWSAEAPNLYQTVFVLKNITGKTLEVIASHFGFRKIEIKDSQLYVNGKSVLLKGVNRHDFDPLNGRYITYESMLQDVKLFKQFNINTVRTAHYPNHPDFYKLCDRYGIYMVSEANLETHGFGYDVGSLGHEIPWQKAHVDRVVSMVEAFKNHPSVIIWSLGNEAGKGVNFFACRKAALELDATRPIHYQGYNEAADVESIMYPSVESLDDIGAKEDPKPFFVCEYAHAMGNAVGNLQEYWNVIERHKRLIGGCIWDWVDQGIKKEVPGKPGEYFFAYGGDYGDRPTDWNFCINGLTTPDRAITPKMEEVKKVYQYIAITPGDIPNGKVNIKNKYQFINLNQFDLSWELNSDGQVIEAGNMNALNLEPGKSAEINIPLIKPQLKAGSEYFLKVIFKLHNDEKWAQRGHVVAWEQMEAPFDVPAIEPIHPETLSSLTYREEGDWILVSGKAFNMKFNKRVGTITDLDYFGTPVLKTKPEAIYGIQPETKMLYKDSVTIAQVAGPMLNIFRAPVDNDYMFGGGYGPKWREASLYDMRPKVESISVGKKGDVLVIEADIDSKSSKGYTVHQHTTWKIYGNGFVDVTTEFAPDKLDYPLAKLGFLLQMPEGFENVTFYGAGPHENYRDRLQSAAVGRYQTTVDDMFEPYLRTQDCGNRSNVRWFTISNHNGVGMMVTASNLMDFSALHYTPLDLEKANHPYELTPRKETILTIDMQHCGLGGGSCGPGPLDRYLLKTEKATFSFSIRPYVGNMGDMGEVAKTKLDN</sequence>
<keyword evidence="6 10" id="KW-0378">Hydrolase</keyword>
<dbReference type="InterPro" id="IPR014718">
    <property type="entry name" value="GH-type_carb-bd"/>
</dbReference>
<dbReference type="Gene3D" id="2.70.98.10">
    <property type="match status" value="1"/>
</dbReference>
<evidence type="ECO:0000256" key="10">
    <source>
        <dbReference type="RuleBase" id="RU361154"/>
    </source>
</evidence>
<dbReference type="Pfam" id="PF02836">
    <property type="entry name" value="Glyco_hydro_2_C"/>
    <property type="match status" value="1"/>
</dbReference>
<dbReference type="PROSITE" id="PS00608">
    <property type="entry name" value="GLYCOSYL_HYDROL_F2_2"/>
    <property type="match status" value="1"/>
</dbReference>
<dbReference type="InterPro" id="IPR023232">
    <property type="entry name" value="Glyco_hydro_2_AS"/>
</dbReference>
<dbReference type="Proteomes" id="UP000233435">
    <property type="component" value="Unassembled WGS sequence"/>
</dbReference>
<name>A0A2N3HNY7_9FLAO</name>
<evidence type="ECO:0000256" key="3">
    <source>
        <dbReference type="ARBA" id="ARBA00007401"/>
    </source>
</evidence>
<dbReference type="InterPro" id="IPR006102">
    <property type="entry name" value="Ig-like_GH2"/>
</dbReference>
<dbReference type="GO" id="GO:0004565">
    <property type="term" value="F:beta-galactosidase activity"/>
    <property type="evidence" value="ECO:0007669"/>
    <property type="project" value="UniProtKB-EC"/>
</dbReference>
<dbReference type="InterPro" id="IPR004199">
    <property type="entry name" value="B-gal_small/dom_5"/>
</dbReference>
<dbReference type="Gene3D" id="2.60.120.260">
    <property type="entry name" value="Galactose-binding domain-like"/>
    <property type="match status" value="1"/>
</dbReference>
<dbReference type="InterPro" id="IPR050347">
    <property type="entry name" value="Bact_Beta-galactosidase"/>
</dbReference>
<feature type="signal peptide" evidence="11">
    <location>
        <begin position="1"/>
        <end position="22"/>
    </location>
</feature>
<dbReference type="SUPFAM" id="SSF74650">
    <property type="entry name" value="Galactose mutarotase-like"/>
    <property type="match status" value="1"/>
</dbReference>
<dbReference type="AlphaFoldDB" id="A0A2N3HNY7"/>
<dbReference type="EC" id="3.2.1.23" evidence="5 10"/>
<dbReference type="InterPro" id="IPR023230">
    <property type="entry name" value="Glyco_hydro_2_CS"/>
</dbReference>
<evidence type="ECO:0000313" key="13">
    <source>
        <dbReference type="EMBL" id="PKQ46641.1"/>
    </source>
</evidence>
<dbReference type="InterPro" id="IPR006104">
    <property type="entry name" value="Glyco_hydro_2_N"/>
</dbReference>
<proteinExistence type="inferred from homology"/>
<comment type="caution">
    <text evidence="13">The sequence shown here is derived from an EMBL/GenBank/DDBJ whole genome shotgun (WGS) entry which is preliminary data.</text>
</comment>
<evidence type="ECO:0000256" key="5">
    <source>
        <dbReference type="ARBA" id="ARBA00012756"/>
    </source>
</evidence>
<dbReference type="InterPro" id="IPR036156">
    <property type="entry name" value="Beta-gal/glucu_dom_sf"/>
</dbReference>
<reference evidence="13 14" key="1">
    <citation type="submission" date="2017-12" db="EMBL/GenBank/DDBJ databases">
        <title>Confluentibacter flavum sp. nov., isolated from the saline lake.</title>
        <authorList>
            <person name="Yu L."/>
        </authorList>
    </citation>
    <scope>NUCLEOTIDE SEQUENCE [LARGE SCALE GENOMIC DNA]</scope>
    <source>
        <strain evidence="13 14">3B</strain>
    </source>
</reference>
<dbReference type="InterPro" id="IPR006101">
    <property type="entry name" value="Glyco_hydro_2"/>
</dbReference>
<comment type="cofactor">
    <cofactor evidence="2">
        <name>Ca(2+)</name>
        <dbReference type="ChEBI" id="CHEBI:29108"/>
    </cofactor>
</comment>
<dbReference type="SMART" id="SM01038">
    <property type="entry name" value="Bgal_small_N"/>
    <property type="match status" value="1"/>
</dbReference>
<gene>
    <name evidence="13" type="ORF">CSW08_02490</name>
</gene>
<accession>A0A2N3HNY7</accession>
<dbReference type="GO" id="GO:0005990">
    <property type="term" value="P:lactose catabolic process"/>
    <property type="evidence" value="ECO:0007669"/>
    <property type="project" value="TreeGrafter"/>
</dbReference>
<dbReference type="Pfam" id="PF02837">
    <property type="entry name" value="Glyco_hydro_2_N"/>
    <property type="match status" value="1"/>
</dbReference>
<dbReference type="InterPro" id="IPR006103">
    <property type="entry name" value="Glyco_hydro_2_cat"/>
</dbReference>
<evidence type="ECO:0000256" key="11">
    <source>
        <dbReference type="SAM" id="SignalP"/>
    </source>
</evidence>
<keyword evidence="7" id="KW-0106">Calcium</keyword>
<protein>
    <recommendedName>
        <fullName evidence="5 10">Beta-galactosidase</fullName>
        <ecNumber evidence="5 10">3.2.1.23</ecNumber>
    </recommendedName>
    <alternativeName>
        <fullName evidence="9 10">Lactase</fullName>
    </alternativeName>
</protein>
<evidence type="ECO:0000259" key="12">
    <source>
        <dbReference type="SMART" id="SM01038"/>
    </source>
</evidence>
<dbReference type="Gene3D" id="3.20.20.80">
    <property type="entry name" value="Glycosidases"/>
    <property type="match status" value="1"/>
</dbReference>
<dbReference type="PANTHER" id="PTHR46323">
    <property type="entry name" value="BETA-GALACTOSIDASE"/>
    <property type="match status" value="1"/>
</dbReference>
<evidence type="ECO:0000256" key="6">
    <source>
        <dbReference type="ARBA" id="ARBA00022801"/>
    </source>
</evidence>
<dbReference type="GO" id="GO:0030246">
    <property type="term" value="F:carbohydrate binding"/>
    <property type="evidence" value="ECO:0007669"/>
    <property type="project" value="InterPro"/>
</dbReference>
<dbReference type="InterPro" id="IPR011013">
    <property type="entry name" value="Gal_mutarotase_sf_dom"/>
</dbReference>
<dbReference type="EMBL" id="PJEO01000011">
    <property type="protein sequence ID" value="PKQ46641.1"/>
    <property type="molecule type" value="Genomic_DNA"/>
</dbReference>
<comment type="similarity">
    <text evidence="3 10">Belongs to the glycosyl hydrolase 2 family.</text>
</comment>
<dbReference type="GO" id="GO:0009341">
    <property type="term" value="C:beta-galactosidase complex"/>
    <property type="evidence" value="ECO:0007669"/>
    <property type="project" value="InterPro"/>
</dbReference>
<evidence type="ECO:0000256" key="2">
    <source>
        <dbReference type="ARBA" id="ARBA00001913"/>
    </source>
</evidence>
<dbReference type="Pfam" id="PF00703">
    <property type="entry name" value="Glyco_hydro_2"/>
    <property type="match status" value="1"/>
</dbReference>
<keyword evidence="11" id="KW-0732">Signal</keyword>
<dbReference type="SUPFAM" id="SSF49303">
    <property type="entry name" value="beta-Galactosidase/glucuronidase domain"/>
    <property type="match status" value="2"/>
</dbReference>
<dbReference type="Gene3D" id="2.60.40.10">
    <property type="entry name" value="Immunoglobulins"/>
    <property type="match status" value="2"/>
</dbReference>
<dbReference type="InterPro" id="IPR008979">
    <property type="entry name" value="Galactose-bd-like_sf"/>
</dbReference>
<dbReference type="PANTHER" id="PTHR46323:SF2">
    <property type="entry name" value="BETA-GALACTOSIDASE"/>
    <property type="match status" value="1"/>
</dbReference>
<evidence type="ECO:0000256" key="1">
    <source>
        <dbReference type="ARBA" id="ARBA00001412"/>
    </source>
</evidence>
<dbReference type="InterPro" id="IPR013783">
    <property type="entry name" value="Ig-like_fold"/>
</dbReference>
<evidence type="ECO:0000256" key="4">
    <source>
        <dbReference type="ARBA" id="ARBA00011245"/>
    </source>
</evidence>
<dbReference type="SUPFAM" id="SSF51445">
    <property type="entry name" value="(Trans)glycosidases"/>
    <property type="match status" value="1"/>
</dbReference>
<dbReference type="InterPro" id="IPR032312">
    <property type="entry name" value="LacZ_4"/>
</dbReference>